<feature type="non-terminal residue" evidence="4">
    <location>
        <position position="1"/>
    </location>
</feature>
<dbReference type="Pfam" id="PF05729">
    <property type="entry name" value="NACHT"/>
    <property type="match status" value="1"/>
</dbReference>
<dbReference type="Gene3D" id="3.40.50.300">
    <property type="entry name" value="P-loop containing nucleotide triphosphate hydrolases"/>
    <property type="match status" value="1"/>
</dbReference>
<dbReference type="InterPro" id="IPR003593">
    <property type="entry name" value="AAA+_ATPase"/>
</dbReference>
<dbReference type="SUPFAM" id="SSF52540">
    <property type="entry name" value="P-loop containing nucleoside triphosphate hydrolases"/>
    <property type="match status" value="1"/>
</dbReference>
<name>A0A929FDH3_LEPEC</name>
<feature type="transmembrane region" description="Helical" evidence="2">
    <location>
        <begin position="510"/>
        <end position="531"/>
    </location>
</feature>
<dbReference type="EMBL" id="JADEXP010000473">
    <property type="protein sequence ID" value="MBE9070598.1"/>
    <property type="molecule type" value="Genomic_DNA"/>
</dbReference>
<feature type="compositionally biased region" description="Gly residues" evidence="1">
    <location>
        <begin position="1"/>
        <end position="10"/>
    </location>
</feature>
<accession>A0A929FDH3</accession>
<keyword evidence="2" id="KW-0812">Transmembrane</keyword>
<feature type="transmembrane region" description="Helical" evidence="2">
    <location>
        <begin position="371"/>
        <end position="391"/>
    </location>
</feature>
<evidence type="ECO:0000259" key="3">
    <source>
        <dbReference type="PROSITE" id="PS50837"/>
    </source>
</evidence>
<evidence type="ECO:0000313" key="4">
    <source>
        <dbReference type="EMBL" id="MBE9070598.1"/>
    </source>
</evidence>
<dbReference type="RefSeq" id="WP_193996457.1">
    <property type="nucleotide sequence ID" value="NZ_JADEXP010000473.1"/>
</dbReference>
<feature type="transmembrane region" description="Helical" evidence="2">
    <location>
        <begin position="537"/>
        <end position="558"/>
    </location>
</feature>
<evidence type="ECO:0000256" key="1">
    <source>
        <dbReference type="SAM" id="MobiDB-lite"/>
    </source>
</evidence>
<evidence type="ECO:0000256" key="2">
    <source>
        <dbReference type="SAM" id="Phobius"/>
    </source>
</evidence>
<feature type="transmembrane region" description="Helical" evidence="2">
    <location>
        <begin position="397"/>
        <end position="414"/>
    </location>
</feature>
<feature type="transmembrane region" description="Helical" evidence="2">
    <location>
        <begin position="434"/>
        <end position="456"/>
    </location>
</feature>
<organism evidence="4 5">
    <name type="scientific">Leptolyngbya cf. ectocarpi LEGE 11479</name>
    <dbReference type="NCBI Taxonomy" id="1828722"/>
    <lineage>
        <taxon>Bacteria</taxon>
        <taxon>Bacillati</taxon>
        <taxon>Cyanobacteriota</taxon>
        <taxon>Cyanophyceae</taxon>
        <taxon>Leptolyngbyales</taxon>
        <taxon>Leptolyngbyaceae</taxon>
        <taxon>Leptolyngbya group</taxon>
        <taxon>Leptolyngbya</taxon>
    </lineage>
</organism>
<feature type="compositionally biased region" description="Polar residues" evidence="1">
    <location>
        <begin position="11"/>
        <end position="21"/>
    </location>
</feature>
<sequence>GDGVGLGFGGSTQPTGSAAKYSQQTYRNRQALLNKVRRFWIEGVLERSLHGQVLLTLGLEERPDAIALPWQITYATPGQSVQSLPSGTQVSHLFEALGEGRSLLILGEPGAGKTTTLLSLARHLLDRLDSSQRLPVIFNLSSWLYEPIERWLVKELNSKYQVPKAIGRRWVDEQQLLLLLDGLDEVALERRAACVAALNQFYCNYSPEMVVCSRIRDYETLPQKLQLQAALYLRPLTDEQILTYLNRPDRGLTGLKFLLEKDAAIQDTNMSLIELARSPLILNIMVLTYQGVSSEKILPQSETDAAPNYQQQLFDAYIQRMLARRSDQTYSVVQIKGWLTTLAQRLVATSQTVFLIERMQPDWLHPAQRRVYVMGLWCSFFAIATLLGAQVLTLDRLLLAVLLGSLICSHIFGVSRITPAETLRWSWRQARNNLLLGLTLGPLIGWSLKVGFGLIFGDSECLLNGGCLTNHSLIGLSFGATLGLTFGLIRGLSGQRIGTASRPNAGIWQSARNSTLFALVAMVTLYVPGLLLGNTKATFWAATGLAFGFAAGGGEALIKHVLLRLLLTADGTIPWNYSKFLDYAAASIFLQKVGGGYLFIHRLLLEHFASLADESK</sequence>
<dbReference type="InterPro" id="IPR007111">
    <property type="entry name" value="NACHT_NTPase"/>
</dbReference>
<gene>
    <name evidence="4" type="ORF">IQ260_28560</name>
</gene>
<comment type="caution">
    <text evidence="4">The sequence shown here is derived from an EMBL/GenBank/DDBJ whole genome shotgun (WGS) entry which is preliminary data.</text>
</comment>
<evidence type="ECO:0000313" key="5">
    <source>
        <dbReference type="Proteomes" id="UP000615026"/>
    </source>
</evidence>
<feature type="domain" description="NACHT" evidence="3">
    <location>
        <begin position="101"/>
        <end position="186"/>
    </location>
</feature>
<reference evidence="4" key="1">
    <citation type="submission" date="2020-10" db="EMBL/GenBank/DDBJ databases">
        <authorList>
            <person name="Castelo-Branco R."/>
            <person name="Eusebio N."/>
            <person name="Adriana R."/>
            <person name="Vieira A."/>
            <person name="Brugerolle De Fraissinette N."/>
            <person name="Rezende De Castro R."/>
            <person name="Schneider M.P."/>
            <person name="Vasconcelos V."/>
            <person name="Leao P.N."/>
        </authorList>
    </citation>
    <scope>NUCLEOTIDE SEQUENCE</scope>
    <source>
        <strain evidence="4">LEGE 11479</strain>
    </source>
</reference>
<feature type="region of interest" description="Disordered" evidence="1">
    <location>
        <begin position="1"/>
        <end position="21"/>
    </location>
</feature>
<dbReference type="PROSITE" id="PS50837">
    <property type="entry name" value="NACHT"/>
    <property type="match status" value="1"/>
</dbReference>
<feature type="transmembrane region" description="Helical" evidence="2">
    <location>
        <begin position="468"/>
        <end position="489"/>
    </location>
</feature>
<keyword evidence="2" id="KW-0472">Membrane</keyword>
<keyword evidence="5" id="KW-1185">Reference proteome</keyword>
<protein>
    <submittedName>
        <fullName evidence="4">NACHT domain-containing protein</fullName>
    </submittedName>
</protein>
<proteinExistence type="predicted"/>
<dbReference type="InterPro" id="IPR027417">
    <property type="entry name" value="P-loop_NTPase"/>
</dbReference>
<dbReference type="Proteomes" id="UP000615026">
    <property type="component" value="Unassembled WGS sequence"/>
</dbReference>
<keyword evidence="2" id="KW-1133">Transmembrane helix</keyword>
<dbReference type="AlphaFoldDB" id="A0A929FDH3"/>
<dbReference type="SMART" id="SM00382">
    <property type="entry name" value="AAA"/>
    <property type="match status" value="1"/>
</dbReference>